<proteinExistence type="predicted"/>
<dbReference type="Gene3D" id="3.40.1760.10">
    <property type="entry name" value="YfbM-like super family"/>
    <property type="match status" value="1"/>
</dbReference>
<gene>
    <name evidence="1" type="ORF">NIES267_49910</name>
</gene>
<dbReference type="Pfam" id="PF08974">
    <property type="entry name" value="DUF1877"/>
    <property type="match status" value="1"/>
</dbReference>
<evidence type="ECO:0000313" key="2">
    <source>
        <dbReference type="Proteomes" id="UP000218418"/>
    </source>
</evidence>
<dbReference type="InterPro" id="IPR035944">
    <property type="entry name" value="YfbM-like_sf"/>
</dbReference>
<organism evidence="1 2">
    <name type="scientific">Calothrix parasitica NIES-267</name>
    <dbReference type="NCBI Taxonomy" id="1973488"/>
    <lineage>
        <taxon>Bacteria</taxon>
        <taxon>Bacillati</taxon>
        <taxon>Cyanobacteriota</taxon>
        <taxon>Cyanophyceae</taxon>
        <taxon>Nostocales</taxon>
        <taxon>Calotrichaceae</taxon>
        <taxon>Calothrix</taxon>
    </lineage>
</organism>
<dbReference type="AlphaFoldDB" id="A0A1Z4LWH8"/>
<evidence type="ECO:0000313" key="1">
    <source>
        <dbReference type="EMBL" id="BAY85491.1"/>
    </source>
</evidence>
<accession>A0A1Z4LWH8</accession>
<dbReference type="OrthoDB" id="489746at2"/>
<dbReference type="InterPro" id="IPR015068">
    <property type="entry name" value="DUF1877"/>
</dbReference>
<protein>
    <submittedName>
        <fullName evidence="1">Uncharacterized protein</fullName>
    </submittedName>
</protein>
<name>A0A1Z4LWH8_9CYAN</name>
<sequence length="162" mass="19251">MSTLAKFLQVNPLVFEILEKYTFLTDYYLRYSYFNESKYQKFKKFERNKPDKFSIIKKGTEAEYILDINKTWYFFHYLFTGYDTSTIPNKVIGLNKHDKKPSINAILGGQIFLYDNCDYIRYLTASEVNQIANALSKLKLADVVQRLQDKDCYHDYIFDCLS</sequence>
<dbReference type="Proteomes" id="UP000218418">
    <property type="component" value="Chromosome"/>
</dbReference>
<reference evidence="1 2" key="1">
    <citation type="submission" date="2017-06" db="EMBL/GenBank/DDBJ databases">
        <title>Genome sequencing of cyanobaciteial culture collection at National Institute for Environmental Studies (NIES).</title>
        <authorList>
            <person name="Hirose Y."/>
            <person name="Shimura Y."/>
            <person name="Fujisawa T."/>
            <person name="Nakamura Y."/>
            <person name="Kawachi M."/>
        </authorList>
    </citation>
    <scope>NUCLEOTIDE SEQUENCE [LARGE SCALE GENOMIC DNA]</scope>
    <source>
        <strain evidence="1 2">NIES-267</strain>
    </source>
</reference>
<dbReference type="EMBL" id="AP018227">
    <property type="protein sequence ID" value="BAY85491.1"/>
    <property type="molecule type" value="Genomic_DNA"/>
</dbReference>
<keyword evidence="2" id="KW-1185">Reference proteome</keyword>
<dbReference type="SUPFAM" id="SSF111069">
    <property type="entry name" value="Hypothetical protein yfbM"/>
    <property type="match status" value="1"/>
</dbReference>